<evidence type="ECO:0000259" key="1">
    <source>
        <dbReference type="Pfam" id="PF22818"/>
    </source>
</evidence>
<gene>
    <name evidence="2" type="ORF">ABXR19_02670</name>
</gene>
<accession>A0ABV2TJ68</accession>
<comment type="caution">
    <text evidence="2">The sequence shown here is derived from an EMBL/GenBank/DDBJ whole genome shotgun (WGS) entry which is preliminary data.</text>
</comment>
<name>A0ABV2TJ68_9RHOO</name>
<dbReference type="Gene3D" id="3.10.129.10">
    <property type="entry name" value="Hotdog Thioesterase"/>
    <property type="match status" value="1"/>
</dbReference>
<dbReference type="EMBL" id="JBEWZI010000002">
    <property type="protein sequence ID" value="MET7013077.1"/>
    <property type="molecule type" value="Genomic_DNA"/>
</dbReference>
<reference evidence="2 3" key="1">
    <citation type="submission" date="2024-07" db="EMBL/GenBank/DDBJ databases">
        <title>Uliginosibacterium flavum JJ3220;KACC:17644.</title>
        <authorList>
            <person name="Kim M.K."/>
        </authorList>
    </citation>
    <scope>NUCLEOTIDE SEQUENCE [LARGE SCALE GENOMIC DNA]</scope>
    <source>
        <strain evidence="2 3">KACC:17644</strain>
    </source>
</reference>
<sequence>MPTLELLIPADHPAFAGHFPGRPIVPGVVLLDQAQLLVEAASGLRVNGIAVAKFLSPVGPGEALWLDYENSGRFEIRAAERKIASGRFTLQDPEQT</sequence>
<evidence type="ECO:0000313" key="2">
    <source>
        <dbReference type="EMBL" id="MET7013077.1"/>
    </source>
</evidence>
<keyword evidence="3" id="KW-1185">Reference proteome</keyword>
<dbReference type="InterPro" id="IPR029069">
    <property type="entry name" value="HotDog_dom_sf"/>
</dbReference>
<dbReference type="Pfam" id="PF22818">
    <property type="entry name" value="ApeI-like"/>
    <property type="match status" value="1"/>
</dbReference>
<dbReference type="Proteomes" id="UP001549691">
    <property type="component" value="Unassembled WGS sequence"/>
</dbReference>
<feature type="domain" description="ApeI dehydratase-like" evidence="1">
    <location>
        <begin position="3"/>
        <end position="87"/>
    </location>
</feature>
<dbReference type="RefSeq" id="WP_354599537.1">
    <property type="nucleotide sequence ID" value="NZ_JBEWZI010000002.1"/>
</dbReference>
<organism evidence="2 3">
    <name type="scientific">Uliginosibacterium flavum</name>
    <dbReference type="NCBI Taxonomy" id="1396831"/>
    <lineage>
        <taxon>Bacteria</taxon>
        <taxon>Pseudomonadati</taxon>
        <taxon>Pseudomonadota</taxon>
        <taxon>Betaproteobacteria</taxon>
        <taxon>Rhodocyclales</taxon>
        <taxon>Zoogloeaceae</taxon>
        <taxon>Uliginosibacterium</taxon>
    </lineage>
</organism>
<dbReference type="SUPFAM" id="SSF54637">
    <property type="entry name" value="Thioesterase/thiol ester dehydrase-isomerase"/>
    <property type="match status" value="1"/>
</dbReference>
<evidence type="ECO:0000313" key="3">
    <source>
        <dbReference type="Proteomes" id="UP001549691"/>
    </source>
</evidence>
<proteinExistence type="predicted"/>
<protein>
    <recommendedName>
        <fullName evidence="1">ApeI dehydratase-like domain-containing protein</fullName>
    </recommendedName>
</protein>
<dbReference type="InterPro" id="IPR054545">
    <property type="entry name" value="ApeI-like"/>
</dbReference>